<evidence type="ECO:0000313" key="3">
    <source>
        <dbReference type="Proteomes" id="UP000007435"/>
    </source>
</evidence>
<name>E4RSG3_LEAB4</name>
<dbReference type="Gene3D" id="2.60.40.10">
    <property type="entry name" value="Immunoglobulins"/>
    <property type="match status" value="5"/>
</dbReference>
<evidence type="ECO:0008006" key="4">
    <source>
        <dbReference type="Google" id="ProtNLM"/>
    </source>
</evidence>
<reference evidence="2 3" key="2">
    <citation type="journal article" date="2011" name="Stand. Genomic Sci.">
        <title>Complete genome sequence of Leadbetterella byssophila type strain (4M15).</title>
        <authorList>
            <person name="Abt B."/>
            <person name="Teshima H."/>
            <person name="Lucas S."/>
            <person name="Lapidus A."/>
            <person name="Del Rio T.G."/>
            <person name="Nolan M."/>
            <person name="Tice H."/>
            <person name="Cheng J.F."/>
            <person name="Pitluck S."/>
            <person name="Liolios K."/>
            <person name="Pagani I."/>
            <person name="Ivanova N."/>
            <person name="Mavromatis K."/>
            <person name="Pati A."/>
            <person name="Tapia R."/>
            <person name="Han C."/>
            <person name="Goodwin L."/>
            <person name="Chen A."/>
            <person name="Palaniappan K."/>
            <person name="Land M."/>
            <person name="Hauser L."/>
            <person name="Chang Y.J."/>
            <person name="Jeffries C.D."/>
            <person name="Rohde M."/>
            <person name="Goker M."/>
            <person name="Tindall B.J."/>
            <person name="Detter J.C."/>
            <person name="Woyke T."/>
            <person name="Bristow J."/>
            <person name="Eisen J.A."/>
            <person name="Markowitz V."/>
            <person name="Hugenholtz P."/>
            <person name="Klenk H.P."/>
            <person name="Kyrpides N.C."/>
        </authorList>
    </citation>
    <scope>NUCLEOTIDE SEQUENCE [LARGE SCALE GENOMIC DNA]</scope>
    <source>
        <strain evidence="3">DSM 17132 / JCM 16389 / KACC 11308 / NBRC 106382 / 4M15</strain>
    </source>
</reference>
<reference key="1">
    <citation type="submission" date="2010-11" db="EMBL/GenBank/DDBJ databases">
        <title>The complete genome of Leadbetterella byssophila DSM 17132.</title>
        <authorList>
            <consortium name="US DOE Joint Genome Institute (JGI-PGF)"/>
            <person name="Lucas S."/>
            <person name="Copeland A."/>
            <person name="Lapidus A."/>
            <person name="Glavina del Rio T."/>
            <person name="Dalin E."/>
            <person name="Tice H."/>
            <person name="Bruce D."/>
            <person name="Goodwin L."/>
            <person name="Pitluck S."/>
            <person name="Kyrpides N."/>
            <person name="Mavromatis K."/>
            <person name="Ivanova N."/>
            <person name="Teshima H."/>
            <person name="Brettin T."/>
            <person name="Detter J.C."/>
            <person name="Han C."/>
            <person name="Tapia R."/>
            <person name="Land M."/>
            <person name="Hauser L."/>
            <person name="Markowitz V."/>
            <person name="Cheng J.-F."/>
            <person name="Hugenholtz P."/>
            <person name="Woyke T."/>
            <person name="Wu D."/>
            <person name="Tindall B."/>
            <person name="Pomrenke H.G."/>
            <person name="Brambilla E."/>
            <person name="Klenk H.-P."/>
            <person name="Eisen J.A."/>
        </authorList>
    </citation>
    <scope>NUCLEOTIDE SEQUENCE [LARGE SCALE GENOMIC DNA]</scope>
    <source>
        <strain>DSM 17132</strain>
    </source>
</reference>
<dbReference type="HOGENOM" id="CLU_024316_0_0_10"/>
<dbReference type="EMBL" id="CP002305">
    <property type="protein sequence ID" value="ADQ17699.1"/>
    <property type="molecule type" value="Genomic_DNA"/>
</dbReference>
<feature type="chain" id="PRO_5003188393" description="Fibronectin type III domain protein" evidence="1">
    <location>
        <begin position="19"/>
        <end position="670"/>
    </location>
</feature>
<dbReference type="eggNOG" id="COG4733">
    <property type="taxonomic scope" value="Bacteria"/>
</dbReference>
<organism evidence="2 3">
    <name type="scientific">Leadbetterella byssophila (strain DSM 17132 / JCM 16389 / KACC 11308 / NBRC 106382 / 4M15)</name>
    <dbReference type="NCBI Taxonomy" id="649349"/>
    <lineage>
        <taxon>Bacteria</taxon>
        <taxon>Pseudomonadati</taxon>
        <taxon>Bacteroidota</taxon>
        <taxon>Cytophagia</taxon>
        <taxon>Cytophagales</taxon>
        <taxon>Leadbetterellaceae</taxon>
        <taxon>Leadbetterella</taxon>
    </lineage>
</organism>
<dbReference type="RefSeq" id="WP_013408745.1">
    <property type="nucleotide sequence ID" value="NC_014655.1"/>
</dbReference>
<keyword evidence="1" id="KW-0732">Signal</keyword>
<dbReference type="KEGG" id="lby:Lbys_2003"/>
<dbReference type="OrthoDB" id="923194at2"/>
<gene>
    <name evidence="2" type="ordered locus">Lbys_2003</name>
</gene>
<evidence type="ECO:0000313" key="2">
    <source>
        <dbReference type="EMBL" id="ADQ17699.1"/>
    </source>
</evidence>
<dbReference type="InterPro" id="IPR036116">
    <property type="entry name" value="FN3_sf"/>
</dbReference>
<sequence length="670" mass="75518">MKKLIYILLLFSPFWASAQQDSTKVHLSLISHYQGDSVLLRWAPDRAGAWSLLLKTGYTLQRSEVSSDTSKMRWVNLHSNPILPEPLDKWKHFKTEYPLIAAQAIYGKTFAQTMMEKSDELSNRYSYTLLASDLDFTTARYAGLAFVDKKVDANKQYVYRLMAAQPLKKYLPVDTAYTAVSSIPTKPWDGPGILKTDELERKINIYWISNIHSAFYIERSEDGKNFKRLNQLPFVPMKNPQLEEQEFHTYSDTLVQNYKKYWYRIIGIDAFGILSPPGEVITAMSRDKTPPPPAKNLQTKVLKNGTVELTWEADSDPDLAGFSIGRSSENSLSGYELLTKNLLPKTTRRYIDTQPYKDKPNYYIVLASDTAKNASASMASLMVFADTTAPATPTGLKGSIDSLGILTLRWNPNTEKDLKGYIVYYSNDPKHIFTAASDSAVAENFFIDSLSLITLTEDIYFKVRAVDFNHNRSAESEVIKVSKPDKIPPAAPQFSHYTIEDKKVSLHLIPSSSTDVVEHQIFRRKEGETVWKTLGKLKGNIYVDTSAHSGSTYFYMAKALDDAQLLSPESAPLRIQTIRNLKGPSLTGTKIKREENKVILTWIPPKGEIKQIVWYKAVDKGGFETFAVSAATDKELVDTGVEKGKAYEYTSKVFYKDGRSSGFSPVVKTP</sequence>
<keyword evidence="3" id="KW-1185">Reference proteome</keyword>
<dbReference type="STRING" id="649349.Lbys_2003"/>
<dbReference type="SUPFAM" id="SSF49265">
    <property type="entry name" value="Fibronectin type III"/>
    <property type="match status" value="2"/>
</dbReference>
<feature type="signal peptide" evidence="1">
    <location>
        <begin position="1"/>
        <end position="18"/>
    </location>
</feature>
<protein>
    <recommendedName>
        <fullName evidence="4">Fibronectin type III domain protein</fullName>
    </recommendedName>
</protein>
<accession>E4RSG3</accession>
<dbReference type="Proteomes" id="UP000007435">
    <property type="component" value="Chromosome"/>
</dbReference>
<dbReference type="AlphaFoldDB" id="E4RSG3"/>
<proteinExistence type="predicted"/>
<evidence type="ECO:0000256" key="1">
    <source>
        <dbReference type="SAM" id="SignalP"/>
    </source>
</evidence>
<dbReference type="InterPro" id="IPR013783">
    <property type="entry name" value="Ig-like_fold"/>
</dbReference>